<evidence type="ECO:0000256" key="2">
    <source>
        <dbReference type="SAM" id="SignalP"/>
    </source>
</evidence>
<reference evidence="3 4" key="1">
    <citation type="submission" date="2020-10" db="EMBL/GenBank/DDBJ databases">
        <title>Draft genome of Ramlibacter aquaticus LMG 30558.</title>
        <authorList>
            <person name="Props R."/>
        </authorList>
    </citation>
    <scope>NUCLEOTIDE SEQUENCE [LARGE SCALE GENOMIC DNA]</scope>
    <source>
        <strain evidence="3 4">LMG 30558</strain>
    </source>
</reference>
<feature type="chain" id="PRO_5045715658" evidence="2">
    <location>
        <begin position="23"/>
        <end position="221"/>
    </location>
</feature>
<evidence type="ECO:0000313" key="3">
    <source>
        <dbReference type="EMBL" id="MBE7940882.1"/>
    </source>
</evidence>
<gene>
    <name evidence="3" type="ORF">IM725_09900</name>
</gene>
<protein>
    <submittedName>
        <fullName evidence="3">OmpW family protein</fullName>
    </submittedName>
</protein>
<dbReference type="PANTHER" id="PTHR36920:SF1">
    <property type="entry name" value="OUTER MEMBRANE PROTEIN W"/>
    <property type="match status" value="1"/>
</dbReference>
<sequence>MKHIAMHALAAAALLAAGAAQAQSAGTWMVHIGATTIDPQVSSGNLTAPSLPNTQVDVKKNTQLSGGIGYMLSDQWAVQVPLALPYRHDIVGAGAIAGAGKLGDVNVVPATVFVQYFFGAPGAKVRPYLGVGPTYAKSYHERSTGTLSALTGGNPTTFSVDSRWGVTAEAGATIAFGERYFVDLMVGKTLLKTTTHLSTGQQITTKLDPLVLSVGVGMSFR</sequence>
<proteinExistence type="predicted"/>
<keyword evidence="4" id="KW-1185">Reference proteome</keyword>
<evidence type="ECO:0000313" key="4">
    <source>
        <dbReference type="Proteomes" id="UP000715965"/>
    </source>
</evidence>
<dbReference type="Gene3D" id="2.40.160.20">
    <property type="match status" value="1"/>
</dbReference>
<dbReference type="EMBL" id="JADDOJ010000033">
    <property type="protein sequence ID" value="MBE7940882.1"/>
    <property type="molecule type" value="Genomic_DNA"/>
</dbReference>
<keyword evidence="2" id="KW-0732">Signal</keyword>
<feature type="signal peptide" evidence="2">
    <location>
        <begin position="1"/>
        <end position="22"/>
    </location>
</feature>
<dbReference type="RefSeq" id="WP_193780422.1">
    <property type="nucleotide sequence ID" value="NZ_JADDOJ010000033.1"/>
</dbReference>
<dbReference type="Pfam" id="PF03922">
    <property type="entry name" value="OmpW"/>
    <property type="match status" value="1"/>
</dbReference>
<accession>A0ABR9SFN4</accession>
<name>A0ABR9SFN4_9BURK</name>
<comment type="caution">
    <text evidence="3">The sequence shown here is derived from an EMBL/GenBank/DDBJ whole genome shotgun (WGS) entry which is preliminary data.</text>
</comment>
<dbReference type="Proteomes" id="UP000715965">
    <property type="component" value="Unassembled WGS sequence"/>
</dbReference>
<dbReference type="InterPro" id="IPR005618">
    <property type="entry name" value="OMPW"/>
</dbReference>
<dbReference type="InterPro" id="IPR011250">
    <property type="entry name" value="OMP/PagP_B-barrel"/>
</dbReference>
<dbReference type="PANTHER" id="PTHR36920">
    <property type="match status" value="1"/>
</dbReference>
<comment type="subcellular location">
    <subcellularLocation>
        <location evidence="1">Cell outer membrane</location>
    </subcellularLocation>
</comment>
<evidence type="ECO:0000256" key="1">
    <source>
        <dbReference type="ARBA" id="ARBA00004442"/>
    </source>
</evidence>
<dbReference type="SUPFAM" id="SSF56925">
    <property type="entry name" value="OMPA-like"/>
    <property type="match status" value="1"/>
</dbReference>
<organism evidence="3 4">
    <name type="scientific">Ramlibacter aquaticus</name>
    <dbReference type="NCBI Taxonomy" id="2780094"/>
    <lineage>
        <taxon>Bacteria</taxon>
        <taxon>Pseudomonadati</taxon>
        <taxon>Pseudomonadota</taxon>
        <taxon>Betaproteobacteria</taxon>
        <taxon>Burkholderiales</taxon>
        <taxon>Comamonadaceae</taxon>
        <taxon>Ramlibacter</taxon>
    </lineage>
</organism>